<accession>A0ABV8SKY8</accession>
<evidence type="ECO:0008006" key="4">
    <source>
        <dbReference type="Google" id="ProtNLM"/>
    </source>
</evidence>
<feature type="transmembrane region" description="Helical" evidence="1">
    <location>
        <begin position="49"/>
        <end position="68"/>
    </location>
</feature>
<name>A0ABV8SKY8_9BACL</name>
<dbReference type="RefSeq" id="WP_204603005.1">
    <property type="nucleotide sequence ID" value="NZ_JBHSED010000074.1"/>
</dbReference>
<dbReference type="EMBL" id="JBHSED010000074">
    <property type="protein sequence ID" value="MFC4307268.1"/>
    <property type="molecule type" value="Genomic_DNA"/>
</dbReference>
<proteinExistence type="predicted"/>
<gene>
    <name evidence="2" type="ORF">ACFO1S_27970</name>
</gene>
<reference evidence="3" key="1">
    <citation type="journal article" date="2019" name="Int. J. Syst. Evol. Microbiol.">
        <title>The Global Catalogue of Microorganisms (GCM) 10K type strain sequencing project: providing services to taxonomists for standard genome sequencing and annotation.</title>
        <authorList>
            <consortium name="The Broad Institute Genomics Platform"/>
            <consortium name="The Broad Institute Genome Sequencing Center for Infectious Disease"/>
            <person name="Wu L."/>
            <person name="Ma J."/>
        </authorList>
    </citation>
    <scope>NUCLEOTIDE SEQUENCE [LARGE SCALE GENOMIC DNA]</scope>
    <source>
        <strain evidence="3">CGMCC 4.1641</strain>
    </source>
</reference>
<keyword evidence="3" id="KW-1185">Reference proteome</keyword>
<evidence type="ECO:0000313" key="2">
    <source>
        <dbReference type="EMBL" id="MFC4307268.1"/>
    </source>
</evidence>
<dbReference type="Proteomes" id="UP001595755">
    <property type="component" value="Unassembled WGS sequence"/>
</dbReference>
<sequence length="69" mass="7361">MSTNVILILTLIVMAAGVVLTMKVGSTLGDKESNSGYSVNMKRKLGRLLLFYGVTIVAVVVVFVLIMGD</sequence>
<keyword evidence="1" id="KW-1133">Transmembrane helix</keyword>
<organism evidence="2 3">
    <name type="scientific">Cohnella boryungensis</name>
    <dbReference type="NCBI Taxonomy" id="768479"/>
    <lineage>
        <taxon>Bacteria</taxon>
        <taxon>Bacillati</taxon>
        <taxon>Bacillota</taxon>
        <taxon>Bacilli</taxon>
        <taxon>Bacillales</taxon>
        <taxon>Paenibacillaceae</taxon>
        <taxon>Cohnella</taxon>
    </lineage>
</organism>
<feature type="transmembrane region" description="Helical" evidence="1">
    <location>
        <begin position="6"/>
        <end position="28"/>
    </location>
</feature>
<evidence type="ECO:0000256" key="1">
    <source>
        <dbReference type="SAM" id="Phobius"/>
    </source>
</evidence>
<keyword evidence="1" id="KW-0812">Transmembrane</keyword>
<protein>
    <recommendedName>
        <fullName evidence="4">HIG1 domain-containing protein</fullName>
    </recommendedName>
</protein>
<comment type="caution">
    <text evidence="2">The sequence shown here is derived from an EMBL/GenBank/DDBJ whole genome shotgun (WGS) entry which is preliminary data.</text>
</comment>
<keyword evidence="1" id="KW-0472">Membrane</keyword>
<evidence type="ECO:0000313" key="3">
    <source>
        <dbReference type="Proteomes" id="UP001595755"/>
    </source>
</evidence>